<dbReference type="Pfam" id="PF11209">
    <property type="entry name" value="LmeA"/>
    <property type="match status" value="1"/>
</dbReference>
<evidence type="ECO:0000313" key="3">
    <source>
        <dbReference type="EMBL" id="HEX69977.1"/>
    </source>
</evidence>
<feature type="compositionally biased region" description="Pro residues" evidence="1">
    <location>
        <begin position="31"/>
        <end position="44"/>
    </location>
</feature>
<accession>A0A7C2WPM7</accession>
<feature type="signal peptide" evidence="2">
    <location>
        <begin position="1"/>
        <end position="21"/>
    </location>
</feature>
<evidence type="ECO:0008006" key="4">
    <source>
        <dbReference type="Google" id="ProtNLM"/>
    </source>
</evidence>
<dbReference type="EMBL" id="DSID01000146">
    <property type="protein sequence ID" value="HEX69977.1"/>
    <property type="molecule type" value="Genomic_DNA"/>
</dbReference>
<proteinExistence type="predicted"/>
<protein>
    <recommendedName>
        <fullName evidence="4">DUF2993 domain-containing protein</fullName>
    </recommendedName>
</protein>
<name>A0A7C2WPM7_9BACT</name>
<sequence>MTLVLGTLILVALAAFLSSEAGRPATGPPSDQSPPPPPSPPPESGQPDTTPTSGTEQVIITEAELNRKIAENSQAFDPARDVRAEIDPSGITMRFTAYGLGGAFHARPVARNGTIELESARVDGPLGLVVDAGELRSRLTTELQRRLAAEGVTVEDVTLEQDQLVVTVSRA</sequence>
<gene>
    <name evidence="3" type="ORF">ENP13_01865</name>
</gene>
<organism evidence="3">
    <name type="scientific">Thermorudis sp</name>
    <dbReference type="NCBI Taxonomy" id="1969470"/>
    <lineage>
        <taxon>Bacteria</taxon>
        <taxon>Pseudomonadati</taxon>
        <taxon>Thermomicrobiota</taxon>
        <taxon>Thermomicrobia</taxon>
        <taxon>Thermomicrobia incertae sedis</taxon>
        <taxon>Thermorudis</taxon>
    </lineage>
</organism>
<evidence type="ECO:0000256" key="1">
    <source>
        <dbReference type="SAM" id="MobiDB-lite"/>
    </source>
</evidence>
<comment type="caution">
    <text evidence="3">The sequence shown here is derived from an EMBL/GenBank/DDBJ whole genome shotgun (WGS) entry which is preliminary data.</text>
</comment>
<evidence type="ECO:0000256" key="2">
    <source>
        <dbReference type="SAM" id="SignalP"/>
    </source>
</evidence>
<reference evidence="3" key="1">
    <citation type="journal article" date="2020" name="mSystems">
        <title>Genome- and Community-Level Interaction Insights into Carbon Utilization and Element Cycling Functions of Hydrothermarchaeota in Hydrothermal Sediment.</title>
        <authorList>
            <person name="Zhou Z."/>
            <person name="Liu Y."/>
            <person name="Xu W."/>
            <person name="Pan J."/>
            <person name="Luo Z.H."/>
            <person name="Li M."/>
        </authorList>
    </citation>
    <scope>NUCLEOTIDE SEQUENCE [LARGE SCALE GENOMIC DNA]</scope>
    <source>
        <strain evidence="3">SpSt-192</strain>
    </source>
</reference>
<feature type="region of interest" description="Disordered" evidence="1">
    <location>
        <begin position="21"/>
        <end position="56"/>
    </location>
</feature>
<dbReference type="InterPro" id="IPR021373">
    <property type="entry name" value="DUF2993"/>
</dbReference>
<keyword evidence="2" id="KW-0732">Signal</keyword>
<dbReference type="AlphaFoldDB" id="A0A7C2WPM7"/>
<feature type="chain" id="PRO_5028144147" description="DUF2993 domain-containing protein" evidence="2">
    <location>
        <begin position="22"/>
        <end position="171"/>
    </location>
</feature>